<dbReference type="GO" id="GO:0051082">
    <property type="term" value="F:unfolded protein binding"/>
    <property type="evidence" value="ECO:0007669"/>
    <property type="project" value="TreeGrafter"/>
</dbReference>
<dbReference type="PRINTS" id="PR00773">
    <property type="entry name" value="GRPEPROTEIN"/>
</dbReference>
<dbReference type="GO" id="GO:0042803">
    <property type="term" value="F:protein homodimerization activity"/>
    <property type="evidence" value="ECO:0007669"/>
    <property type="project" value="InterPro"/>
</dbReference>
<reference evidence="7" key="1">
    <citation type="submission" date="2014-08" db="EMBL/GenBank/DDBJ databases">
        <authorList>
            <person name="Falentin Helene"/>
        </authorList>
    </citation>
    <scope>NUCLEOTIDE SEQUENCE</scope>
</reference>
<proteinExistence type="inferred from homology"/>
<dbReference type="InterPro" id="IPR009012">
    <property type="entry name" value="GrpE_head"/>
</dbReference>
<keyword evidence="2 3" id="KW-0143">Chaperone</keyword>
<dbReference type="GO" id="GO:0051087">
    <property type="term" value="F:protein-folding chaperone binding"/>
    <property type="evidence" value="ECO:0007669"/>
    <property type="project" value="InterPro"/>
</dbReference>
<feature type="region of interest" description="Disordered" evidence="6">
    <location>
        <begin position="186"/>
        <end position="216"/>
    </location>
</feature>
<comment type="similarity">
    <text evidence="1 3 4">Belongs to the GrpE family.</text>
</comment>
<dbReference type="AlphaFoldDB" id="A0A068VQ24"/>
<feature type="coiled-coil region" evidence="5">
    <location>
        <begin position="51"/>
        <end position="85"/>
    </location>
</feature>
<keyword evidence="5" id="KW-0175">Coiled coil</keyword>
<feature type="region of interest" description="Disordered" evidence="6">
    <location>
        <begin position="1"/>
        <end position="23"/>
    </location>
</feature>
<dbReference type="SUPFAM" id="SSF51064">
    <property type="entry name" value="Head domain of nucleotide exchange factor GrpE"/>
    <property type="match status" value="1"/>
</dbReference>
<comment type="subunit">
    <text evidence="3">Homodimer.</text>
</comment>
<dbReference type="GO" id="GO:0006457">
    <property type="term" value="P:protein folding"/>
    <property type="evidence" value="ECO:0007669"/>
    <property type="project" value="InterPro"/>
</dbReference>
<dbReference type="RefSeq" id="WP_013160390.1">
    <property type="nucleotide sequence ID" value="NZ_HG975455.1"/>
</dbReference>
<feature type="compositionally biased region" description="Acidic residues" evidence="6">
    <location>
        <begin position="195"/>
        <end position="208"/>
    </location>
</feature>
<dbReference type="CDD" id="cd00446">
    <property type="entry name" value="GrpE"/>
    <property type="match status" value="1"/>
</dbReference>
<protein>
    <recommendedName>
        <fullName evidence="3">Protein GrpE</fullName>
    </recommendedName>
    <alternativeName>
        <fullName evidence="3">HSP-70 cofactor</fullName>
    </alternativeName>
</protein>
<dbReference type="SUPFAM" id="SSF58014">
    <property type="entry name" value="Coiled-coil domain of nucleotide exchange factor GrpE"/>
    <property type="match status" value="1"/>
</dbReference>
<dbReference type="Pfam" id="PF01025">
    <property type="entry name" value="GrpE"/>
    <property type="match status" value="1"/>
</dbReference>
<keyword evidence="3" id="KW-0346">Stress response</keyword>
<dbReference type="Gene3D" id="2.30.22.10">
    <property type="entry name" value="Head domain of nucleotide exchange factor GrpE"/>
    <property type="match status" value="1"/>
</dbReference>
<dbReference type="GO" id="GO:0000774">
    <property type="term" value="F:adenyl-nucleotide exchange factor activity"/>
    <property type="evidence" value="ECO:0007669"/>
    <property type="project" value="InterPro"/>
</dbReference>
<organism evidence="7">
    <name type="scientific">Propionibacterium freudenreichii subsp. freudenreichii</name>
    <dbReference type="NCBI Taxonomy" id="66712"/>
    <lineage>
        <taxon>Bacteria</taxon>
        <taxon>Bacillati</taxon>
        <taxon>Actinomycetota</taxon>
        <taxon>Actinomycetes</taxon>
        <taxon>Propionibacteriales</taxon>
        <taxon>Propionibacteriaceae</taxon>
        <taxon>Propionibacterium</taxon>
    </lineage>
</organism>
<dbReference type="InterPro" id="IPR000740">
    <property type="entry name" value="GrpE"/>
</dbReference>
<evidence type="ECO:0000256" key="4">
    <source>
        <dbReference type="RuleBase" id="RU004478"/>
    </source>
</evidence>
<gene>
    <name evidence="7" type="primary">grpE2</name>
    <name evidence="3" type="synonym">grpE</name>
    <name evidence="7" type="ORF">PFCIRM138_02275</name>
</gene>
<dbReference type="Gene3D" id="3.90.20.20">
    <property type="match status" value="1"/>
</dbReference>
<sequence>MTDKPAEGNGDEQPQGDFANLTPEEFLARTADGTAKEAAAGARANAAHDALGQAKALAAERTEDLQRLQAEYVNYKKRVDRDRDVARAKGVESVVRDLIPVLDAIHQAEAHGELTGGFKLVADELEGLAAKHGLVIFGQAGEEFDPRFHEAMYQVPTPGTGEMRIHEVMQKGVRVGDSLIRPARVAVSVPNGEPAGDDTAADQDDNASGDDKAPDA</sequence>
<evidence type="ECO:0000256" key="3">
    <source>
        <dbReference type="HAMAP-Rule" id="MF_01151"/>
    </source>
</evidence>
<accession>A0A068VQ24</accession>
<dbReference type="PANTHER" id="PTHR21237:SF23">
    <property type="entry name" value="GRPE PROTEIN HOMOLOG, MITOCHONDRIAL"/>
    <property type="match status" value="1"/>
</dbReference>
<evidence type="ECO:0000256" key="1">
    <source>
        <dbReference type="ARBA" id="ARBA00009054"/>
    </source>
</evidence>
<name>A0A068VQ24_PROFF</name>
<dbReference type="InterPro" id="IPR013805">
    <property type="entry name" value="GrpE_CC"/>
</dbReference>
<keyword evidence="3" id="KW-0963">Cytoplasm</keyword>
<dbReference type="PANTHER" id="PTHR21237">
    <property type="entry name" value="GRPE PROTEIN"/>
    <property type="match status" value="1"/>
</dbReference>
<evidence type="ECO:0000256" key="6">
    <source>
        <dbReference type="SAM" id="MobiDB-lite"/>
    </source>
</evidence>
<comment type="subcellular location">
    <subcellularLocation>
        <location evidence="3">Cytoplasm</location>
    </subcellularLocation>
</comment>
<comment type="function">
    <text evidence="3">Participates actively in the response to hyperosmotic and heat shock by preventing the aggregation of stress-denatured proteins, in association with DnaK and GrpE. It is the nucleotide exchange factor for DnaK and may function as a thermosensor. Unfolded proteins bind initially to DnaJ; upon interaction with the DnaJ-bound protein, DnaK hydrolyzes its bound ATP, resulting in the formation of a stable complex. GrpE releases ADP from DnaK; ATP binding to DnaK triggers the release of the substrate protein, thus completing the reaction cycle. Several rounds of ATP-dependent interactions between DnaJ, DnaK and GrpE are required for fully efficient folding.</text>
</comment>
<dbReference type="GO" id="GO:0005737">
    <property type="term" value="C:cytoplasm"/>
    <property type="evidence" value="ECO:0007669"/>
    <property type="project" value="UniProtKB-SubCell"/>
</dbReference>
<evidence type="ECO:0000313" key="7">
    <source>
        <dbReference type="EMBL" id="CEP25770.1"/>
    </source>
</evidence>
<evidence type="ECO:0000256" key="5">
    <source>
        <dbReference type="SAM" id="Coils"/>
    </source>
</evidence>
<dbReference type="EMBL" id="LM676386">
    <property type="protein sequence ID" value="CEP25770.1"/>
    <property type="molecule type" value="Genomic_DNA"/>
</dbReference>
<dbReference type="HAMAP" id="MF_01151">
    <property type="entry name" value="GrpE"/>
    <property type="match status" value="1"/>
</dbReference>
<evidence type="ECO:0000256" key="2">
    <source>
        <dbReference type="ARBA" id="ARBA00023186"/>
    </source>
</evidence>